<dbReference type="Proteomes" id="UP000501003">
    <property type="component" value="Chromosome"/>
</dbReference>
<evidence type="ECO:0000256" key="1">
    <source>
        <dbReference type="PIRSR" id="PIRSR640198-1"/>
    </source>
</evidence>
<protein>
    <submittedName>
        <fullName evidence="4">Fic family protein</fullName>
    </submittedName>
</protein>
<keyword evidence="5" id="KW-1185">Reference proteome</keyword>
<keyword evidence="2" id="KW-0547">Nucleotide-binding</keyword>
<accession>A0A7D4Q3U6</accession>
<dbReference type="PANTHER" id="PTHR13504:SF38">
    <property type="entry name" value="FIDO DOMAIN-CONTAINING PROTEIN"/>
    <property type="match status" value="1"/>
</dbReference>
<proteinExistence type="predicted"/>
<evidence type="ECO:0000256" key="2">
    <source>
        <dbReference type="PIRSR" id="PIRSR640198-2"/>
    </source>
</evidence>
<dbReference type="SUPFAM" id="SSF46785">
    <property type="entry name" value="Winged helix' DNA-binding domain"/>
    <property type="match status" value="1"/>
</dbReference>
<keyword evidence="2" id="KW-0067">ATP-binding</keyword>
<feature type="binding site" evidence="2">
    <location>
        <begin position="227"/>
        <end position="234"/>
    </location>
    <ligand>
        <name>ATP</name>
        <dbReference type="ChEBI" id="CHEBI:30616"/>
    </ligand>
</feature>
<evidence type="ECO:0000259" key="3">
    <source>
        <dbReference type="PROSITE" id="PS51459"/>
    </source>
</evidence>
<dbReference type="RefSeq" id="WP_173493326.1">
    <property type="nucleotide sequence ID" value="NZ_CP054056.1"/>
</dbReference>
<dbReference type="SUPFAM" id="SSF140931">
    <property type="entry name" value="Fic-like"/>
    <property type="match status" value="1"/>
</dbReference>
<evidence type="ECO:0000313" key="5">
    <source>
        <dbReference type="Proteomes" id="UP000501003"/>
    </source>
</evidence>
<evidence type="ECO:0000313" key="4">
    <source>
        <dbReference type="EMBL" id="QKJ25029.1"/>
    </source>
</evidence>
<dbReference type="InterPro" id="IPR036597">
    <property type="entry name" value="Fido-like_dom_sf"/>
</dbReference>
<sequence length="397" mass="43318">MEQITEVSVPRIEFETVSWDQPDSYPVSRRRKLASRGPYLAALPQPISELPIRLPPALVVALEDVSNALSRFDAGVGNFSVPMAAVLLRTESAASSEVENITVSVKQLGLELLGKGRSVNAQLVQQNVEAMETAVKLSSSLGHTEIIEMQRVLLERSSPEQTGGYRQRQVWIGGFAPHVANFVPPQASRVYSLMEDLLRFIGRTDLPALAQIAIAHAQFETIHPFEDGNGRTGRALVQAMLKANGLTQSTTVPVSAGLLSDLPGYFRALSEFQGGNGSPIISAFIEATWSALANSQTLSNRLADLQERWTNELSLRSDAVAMKIIRILPSHPVLNAKLIVNLFGVSEPTAINGLVQLENSGVLTRLNSNARSRVWLATEVLEELEAFANRSRKRNPV</sequence>
<dbReference type="PROSITE" id="PS51459">
    <property type="entry name" value="FIDO"/>
    <property type="match status" value="1"/>
</dbReference>
<dbReference type="AlphaFoldDB" id="A0A7D4Q3U6"/>
<dbReference type="KEGG" id="aqg:HRU87_02165"/>
<gene>
    <name evidence="4" type="ORF">HRU87_02165</name>
</gene>
<name>A0A7D4Q3U6_9MICO</name>
<feature type="domain" description="Fido" evidence="3">
    <location>
        <begin position="141"/>
        <end position="287"/>
    </location>
</feature>
<dbReference type="InterPro" id="IPR003812">
    <property type="entry name" value="Fido"/>
</dbReference>
<organism evidence="4 5">
    <name type="scientific">Aquiluna borgnonia</name>
    <dbReference type="NCBI Taxonomy" id="2499157"/>
    <lineage>
        <taxon>Bacteria</taxon>
        <taxon>Bacillati</taxon>
        <taxon>Actinomycetota</taxon>
        <taxon>Actinomycetes</taxon>
        <taxon>Micrococcales</taxon>
        <taxon>Microbacteriaceae</taxon>
        <taxon>Luna cluster</taxon>
        <taxon>Luna-1 subcluster</taxon>
        <taxon>Aquiluna</taxon>
    </lineage>
</organism>
<dbReference type="InterPro" id="IPR036390">
    <property type="entry name" value="WH_DNA-bd_sf"/>
</dbReference>
<dbReference type="GO" id="GO:0005524">
    <property type="term" value="F:ATP binding"/>
    <property type="evidence" value="ECO:0007669"/>
    <property type="project" value="UniProtKB-KW"/>
</dbReference>
<feature type="active site" evidence="1">
    <location>
        <position position="223"/>
    </location>
</feature>
<reference evidence="4 5" key="1">
    <citation type="submission" date="2020-05" db="EMBL/GenBank/DDBJ databases">
        <title>Aquirufa sp. strain 15G-AUS-rot a new Aquirufa species.</title>
        <authorList>
            <person name="Pitt A."/>
            <person name="Hahn M.W."/>
        </authorList>
    </citation>
    <scope>NUCLEOTIDE SEQUENCE [LARGE SCALE GENOMIC DNA]</scope>
    <source>
        <strain evidence="4 5">15G-AUS-rot</strain>
    </source>
</reference>
<dbReference type="Gene3D" id="1.10.3290.10">
    <property type="entry name" value="Fido-like domain"/>
    <property type="match status" value="1"/>
</dbReference>
<dbReference type="InterPro" id="IPR040198">
    <property type="entry name" value="Fido_containing"/>
</dbReference>
<dbReference type="EMBL" id="CP054056">
    <property type="protein sequence ID" value="QKJ25029.1"/>
    <property type="molecule type" value="Genomic_DNA"/>
</dbReference>
<dbReference type="PANTHER" id="PTHR13504">
    <property type="entry name" value="FIDO DOMAIN-CONTAINING PROTEIN DDB_G0283145"/>
    <property type="match status" value="1"/>
</dbReference>
<dbReference type="Pfam" id="PF02661">
    <property type="entry name" value="Fic"/>
    <property type="match status" value="1"/>
</dbReference>